<comment type="caution">
    <text evidence="2">The sequence shown here is derived from an EMBL/GenBank/DDBJ whole genome shotgun (WGS) entry which is preliminary data.</text>
</comment>
<evidence type="ECO:0000313" key="3">
    <source>
        <dbReference type="Proteomes" id="UP000682733"/>
    </source>
</evidence>
<protein>
    <submittedName>
        <fullName evidence="2">Uncharacterized protein</fullName>
    </submittedName>
</protein>
<dbReference type="EMBL" id="CAJOBA010058786">
    <property type="protein sequence ID" value="CAF4310852.1"/>
    <property type="molecule type" value="Genomic_DNA"/>
</dbReference>
<feature type="non-terminal residue" evidence="2">
    <location>
        <position position="1"/>
    </location>
</feature>
<dbReference type="EMBL" id="CAJNOK010036626">
    <property type="protein sequence ID" value="CAF1524122.1"/>
    <property type="molecule type" value="Genomic_DNA"/>
</dbReference>
<dbReference type="Proteomes" id="UP000677228">
    <property type="component" value="Unassembled WGS sequence"/>
</dbReference>
<dbReference type="AlphaFoldDB" id="A0A8S2TWA7"/>
<sequence length="310" mass="33714">RPFDNTVTTGSVQVIVYQRLSWTQSSVFCDQTTINLKTLLVEGGEFDCYPTGSSACTSSGWPSPTAGIYLRLFENYTVHVVTMSDTDTTDVLKCRWATNASSVDECGGVCGSFPSATLYPDNCTLVFTLTEPGLYSAVALQIEDYYSSSSTTPMSSVPVQFLFYAYNESTVCTVKPQIIGQRFNGDCVAVIVGVVFNETVIAEAYCSGTTITSFSTSTPEGMTKSNIVQINSTFFTIVLSWTPQADQLGSHIFCAGAIDSLNVQSDQWCITYVESQAQQDTVAQTQQLSLIQLFGRLIFGILVGKDENNN</sequence>
<proteinExistence type="predicted"/>
<name>A0A8S2TWA7_9BILA</name>
<reference evidence="2" key="1">
    <citation type="submission" date="2021-02" db="EMBL/GenBank/DDBJ databases">
        <authorList>
            <person name="Nowell W R."/>
        </authorList>
    </citation>
    <scope>NUCLEOTIDE SEQUENCE</scope>
</reference>
<dbReference type="Proteomes" id="UP000682733">
    <property type="component" value="Unassembled WGS sequence"/>
</dbReference>
<organism evidence="2 3">
    <name type="scientific">Didymodactylos carnosus</name>
    <dbReference type="NCBI Taxonomy" id="1234261"/>
    <lineage>
        <taxon>Eukaryota</taxon>
        <taxon>Metazoa</taxon>
        <taxon>Spiralia</taxon>
        <taxon>Gnathifera</taxon>
        <taxon>Rotifera</taxon>
        <taxon>Eurotatoria</taxon>
        <taxon>Bdelloidea</taxon>
        <taxon>Philodinida</taxon>
        <taxon>Philodinidae</taxon>
        <taxon>Didymodactylos</taxon>
    </lineage>
</organism>
<evidence type="ECO:0000313" key="2">
    <source>
        <dbReference type="EMBL" id="CAF4310852.1"/>
    </source>
</evidence>
<gene>
    <name evidence="1" type="ORF">OVA965_LOCUS37927</name>
    <name evidence="2" type="ORF">TMI583_LOCUS39054</name>
</gene>
<evidence type="ECO:0000313" key="1">
    <source>
        <dbReference type="EMBL" id="CAF1524122.1"/>
    </source>
</evidence>
<accession>A0A8S2TWA7</accession>